<dbReference type="OrthoDB" id="9781670at2"/>
<dbReference type="GO" id="GO:0000150">
    <property type="term" value="F:DNA strand exchange activity"/>
    <property type="evidence" value="ECO:0007669"/>
    <property type="project" value="InterPro"/>
</dbReference>
<dbReference type="Pfam" id="PF00239">
    <property type="entry name" value="Resolvase"/>
    <property type="match status" value="1"/>
</dbReference>
<dbReference type="InterPro" id="IPR011109">
    <property type="entry name" value="DNA_bind_recombinase_dom"/>
</dbReference>
<dbReference type="PROSITE" id="PS51736">
    <property type="entry name" value="RECOMBINASES_3"/>
    <property type="match status" value="1"/>
</dbReference>
<evidence type="ECO:0000259" key="2">
    <source>
        <dbReference type="PROSITE" id="PS51736"/>
    </source>
</evidence>
<dbReference type="Proteomes" id="UP000076603">
    <property type="component" value="Unassembled WGS sequence"/>
</dbReference>
<reference evidence="4 5" key="1">
    <citation type="submission" date="2016-04" db="EMBL/GenBank/DDBJ databases">
        <title>Genome sequence of Clostridium magnum DSM 2767.</title>
        <authorList>
            <person name="Poehlein A."/>
            <person name="Uhlig R."/>
            <person name="Fischer R."/>
            <person name="Bahl H."/>
            <person name="Daniel R."/>
        </authorList>
    </citation>
    <scope>NUCLEOTIDE SEQUENCE [LARGE SCALE GENOMIC DNA]</scope>
    <source>
        <strain evidence="4 5">DSM 2767</strain>
    </source>
</reference>
<dbReference type="Pfam" id="PF13408">
    <property type="entry name" value="Zn_ribbon_recom"/>
    <property type="match status" value="1"/>
</dbReference>
<organism evidence="4 5">
    <name type="scientific">Clostridium magnum DSM 2767</name>
    <dbReference type="NCBI Taxonomy" id="1121326"/>
    <lineage>
        <taxon>Bacteria</taxon>
        <taxon>Bacillati</taxon>
        <taxon>Bacillota</taxon>
        <taxon>Clostridia</taxon>
        <taxon>Eubacteriales</taxon>
        <taxon>Clostridiaceae</taxon>
        <taxon>Clostridium</taxon>
    </lineage>
</organism>
<evidence type="ECO:0000256" key="1">
    <source>
        <dbReference type="SAM" id="Coils"/>
    </source>
</evidence>
<dbReference type="RefSeq" id="WP_066629029.1">
    <property type="nucleotide sequence ID" value="NZ_FQXL01000082.1"/>
</dbReference>
<dbReference type="InterPro" id="IPR050639">
    <property type="entry name" value="SSR_resolvase"/>
</dbReference>
<sequence length="524" mass="60727">MRIAIYSRKSRFVEGSESIENQIEMCKEYIKRNFKNVEDILVYEDEGFSGKNTDRPKFLQMLEDAENSLFNVLICYRLDRISRNIGDFAKIIDELQNLNIDFISIKEQFDTSSPMGRAMMYISSVFAQLERETIAERIKDNMMELAKTGKWLGGKEPLGYVKTGIGKDACLKLDKNYNVVVTIFKKYIELNSLRKLQRYTIKEKILSKKGDFFNINSLKKILSNPCYVIANEDFYNYAKNKRMIICNAIEEFKNNKDHLGIMSYNKYDQTKKLRETTEWIITIGKHKGIIDFDTWIYVQNLIQENSLKAPNSGKAMDALLSGIIKCGDCGSSLRVVASYYKGKRSHHYYKCSAKATSGCLLCDIKNANGYEADKIIMDYIKKLNRDNELVDELFEKNKKELDIDDSMEGLKSLEKLASKYENDIEKLTEKLIEAEGSVASKYIVTKIEKLDFELKEINKKITDLKSKQKQNSINKINIKMFKDHLNYAANNIDKLELEEQKKLVKNIFKEVIWDGENINATPRI</sequence>
<dbReference type="EMBL" id="LWAE01000008">
    <property type="protein sequence ID" value="KZL89700.1"/>
    <property type="molecule type" value="Genomic_DNA"/>
</dbReference>
<evidence type="ECO:0000313" key="5">
    <source>
        <dbReference type="Proteomes" id="UP000076603"/>
    </source>
</evidence>
<keyword evidence="1" id="KW-0175">Coiled coil</keyword>
<feature type="domain" description="Resolvase/invertase-type recombinase catalytic" evidence="2">
    <location>
        <begin position="2"/>
        <end position="149"/>
    </location>
</feature>
<name>A0A162RC89_9CLOT</name>
<dbReference type="Pfam" id="PF07508">
    <property type="entry name" value="Recombinase"/>
    <property type="match status" value="1"/>
</dbReference>
<dbReference type="CDD" id="cd00338">
    <property type="entry name" value="Ser_Recombinase"/>
    <property type="match status" value="1"/>
</dbReference>
<dbReference type="InterPro" id="IPR036162">
    <property type="entry name" value="Resolvase-like_N_sf"/>
</dbReference>
<dbReference type="InterPro" id="IPR006119">
    <property type="entry name" value="Resolv_N"/>
</dbReference>
<dbReference type="PANTHER" id="PTHR30461">
    <property type="entry name" value="DNA-INVERTASE FROM LAMBDOID PROPHAGE"/>
    <property type="match status" value="1"/>
</dbReference>
<dbReference type="PATRIC" id="fig|1121326.3.peg.5257"/>
<dbReference type="Gene3D" id="3.90.1750.20">
    <property type="entry name" value="Putative Large Serine Recombinase, Chain B, Domain 2"/>
    <property type="match status" value="1"/>
</dbReference>
<evidence type="ECO:0000313" key="4">
    <source>
        <dbReference type="EMBL" id="KZL89700.1"/>
    </source>
</evidence>
<gene>
    <name evidence="4" type="primary">hin_4</name>
    <name evidence="4" type="ORF">CLMAG_52000</name>
</gene>
<dbReference type="AlphaFoldDB" id="A0A162RC89"/>
<dbReference type="PROSITE" id="PS51737">
    <property type="entry name" value="RECOMBINASE_DNA_BIND"/>
    <property type="match status" value="1"/>
</dbReference>
<dbReference type="STRING" id="1121326.CLMAG_52000"/>
<accession>A0A162RC89</accession>
<feature type="coiled-coil region" evidence="1">
    <location>
        <begin position="403"/>
        <end position="467"/>
    </location>
</feature>
<dbReference type="InterPro" id="IPR025827">
    <property type="entry name" value="Zn_ribbon_recom_dom"/>
</dbReference>
<comment type="caution">
    <text evidence="4">The sequence shown here is derived from an EMBL/GenBank/DDBJ whole genome shotgun (WGS) entry which is preliminary data.</text>
</comment>
<dbReference type="PANTHER" id="PTHR30461:SF23">
    <property type="entry name" value="DNA RECOMBINASE-RELATED"/>
    <property type="match status" value="1"/>
</dbReference>
<dbReference type="SUPFAM" id="SSF53041">
    <property type="entry name" value="Resolvase-like"/>
    <property type="match status" value="1"/>
</dbReference>
<dbReference type="GO" id="GO:0003677">
    <property type="term" value="F:DNA binding"/>
    <property type="evidence" value="ECO:0007669"/>
    <property type="project" value="InterPro"/>
</dbReference>
<keyword evidence="5" id="KW-1185">Reference proteome</keyword>
<dbReference type="SMART" id="SM00857">
    <property type="entry name" value="Resolvase"/>
    <property type="match status" value="1"/>
</dbReference>
<protein>
    <submittedName>
        <fullName evidence="4">DNA-invertase hin</fullName>
    </submittedName>
</protein>
<feature type="domain" description="Recombinase" evidence="3">
    <location>
        <begin position="157"/>
        <end position="308"/>
    </location>
</feature>
<dbReference type="InterPro" id="IPR038109">
    <property type="entry name" value="DNA_bind_recomb_sf"/>
</dbReference>
<dbReference type="Gene3D" id="3.40.50.1390">
    <property type="entry name" value="Resolvase, N-terminal catalytic domain"/>
    <property type="match status" value="1"/>
</dbReference>
<proteinExistence type="predicted"/>
<evidence type="ECO:0000259" key="3">
    <source>
        <dbReference type="PROSITE" id="PS51737"/>
    </source>
</evidence>